<protein>
    <submittedName>
        <fullName evidence="1">Uncharacterized protein</fullName>
    </submittedName>
</protein>
<gene>
    <name evidence="1" type="ORF">GCM10025751_03600</name>
</gene>
<accession>A0AAV3UBL2</accession>
<sequence>MSSDEFEGDLRTTYVAAIGSVVESHDDDLVLGVIRYKYDFFERTVDRNCPALAPPRKLLNQFKKVEKAAESDGVHVYIGLLR</sequence>
<name>A0AAV3UBL2_9EURY</name>
<evidence type="ECO:0000313" key="2">
    <source>
        <dbReference type="Proteomes" id="UP001501729"/>
    </source>
</evidence>
<proteinExistence type="predicted"/>
<keyword evidence="2" id="KW-1185">Reference proteome</keyword>
<dbReference type="AlphaFoldDB" id="A0AAV3UBL2"/>
<reference evidence="1 2" key="1">
    <citation type="journal article" date="2019" name="Int. J. Syst. Evol. Microbiol.">
        <title>The Global Catalogue of Microorganisms (GCM) 10K type strain sequencing project: providing services to taxonomists for standard genome sequencing and annotation.</title>
        <authorList>
            <consortium name="The Broad Institute Genomics Platform"/>
            <consortium name="The Broad Institute Genome Sequencing Center for Infectious Disease"/>
            <person name="Wu L."/>
            <person name="Ma J."/>
        </authorList>
    </citation>
    <scope>NUCLEOTIDE SEQUENCE [LARGE SCALE GENOMIC DNA]</scope>
    <source>
        <strain evidence="1 2">JCM 17504</strain>
    </source>
</reference>
<dbReference type="GeneID" id="68615051"/>
<dbReference type="EMBL" id="BAABKX010000001">
    <property type="protein sequence ID" value="GAA5041409.1"/>
    <property type="molecule type" value="Genomic_DNA"/>
</dbReference>
<dbReference type="RefSeq" id="WP_227775130.1">
    <property type="nucleotide sequence ID" value="NZ_BAABKX010000001.1"/>
</dbReference>
<organism evidence="1 2">
    <name type="scientific">Haladaptatus pallidirubidus</name>
    <dbReference type="NCBI Taxonomy" id="1008152"/>
    <lineage>
        <taxon>Archaea</taxon>
        <taxon>Methanobacteriati</taxon>
        <taxon>Methanobacteriota</taxon>
        <taxon>Stenosarchaea group</taxon>
        <taxon>Halobacteria</taxon>
        <taxon>Halobacteriales</taxon>
        <taxon>Haladaptataceae</taxon>
        <taxon>Haladaptatus</taxon>
    </lineage>
</organism>
<comment type="caution">
    <text evidence="1">The sequence shown here is derived from an EMBL/GenBank/DDBJ whole genome shotgun (WGS) entry which is preliminary data.</text>
</comment>
<dbReference type="Proteomes" id="UP001501729">
    <property type="component" value="Unassembled WGS sequence"/>
</dbReference>
<evidence type="ECO:0000313" key="1">
    <source>
        <dbReference type="EMBL" id="GAA5041409.1"/>
    </source>
</evidence>